<dbReference type="Pfam" id="PF19631">
    <property type="entry name" value="Trypco2"/>
    <property type="match status" value="1"/>
</dbReference>
<evidence type="ECO:0000313" key="4">
    <source>
        <dbReference type="Proteomes" id="UP001232755"/>
    </source>
</evidence>
<gene>
    <name evidence="3" type="ORF">QF034_000103</name>
</gene>
<name>A0ABU0QHB3_9ACTN</name>
<evidence type="ECO:0000256" key="1">
    <source>
        <dbReference type="SAM" id="MobiDB-lite"/>
    </source>
</evidence>
<dbReference type="EMBL" id="JAUSYP010000001">
    <property type="protein sequence ID" value="MDQ0745872.1"/>
    <property type="molecule type" value="Genomic_DNA"/>
</dbReference>
<evidence type="ECO:0000259" key="2">
    <source>
        <dbReference type="Pfam" id="PF19631"/>
    </source>
</evidence>
<keyword evidence="4" id="KW-1185">Reference proteome</keyword>
<feature type="region of interest" description="Disordered" evidence="1">
    <location>
        <begin position="202"/>
        <end position="241"/>
    </location>
</feature>
<feature type="region of interest" description="Disordered" evidence="1">
    <location>
        <begin position="122"/>
        <end position="153"/>
    </location>
</feature>
<comment type="caution">
    <text evidence="3">The sequence shown here is derived from an EMBL/GenBank/DDBJ whole genome shotgun (WGS) entry which is preliminary data.</text>
</comment>
<feature type="compositionally biased region" description="Basic and acidic residues" evidence="1">
    <location>
        <begin position="214"/>
        <end position="224"/>
    </location>
</feature>
<dbReference type="InterPro" id="IPR045608">
    <property type="entry name" value="Trypco2"/>
</dbReference>
<accession>A0ABU0QHB3</accession>
<reference evidence="3 4" key="1">
    <citation type="submission" date="2023-07" db="EMBL/GenBank/DDBJ databases">
        <title>Comparative genomics of wheat-associated soil bacteria to identify genetic determinants of phenazine resistance.</title>
        <authorList>
            <person name="Mouncey N."/>
        </authorList>
    </citation>
    <scope>NUCLEOTIDE SEQUENCE [LARGE SCALE GENOMIC DNA]</scope>
    <source>
        <strain evidence="3 4">B3I12</strain>
    </source>
</reference>
<proteinExistence type="predicted"/>
<feature type="domain" description="Trypsin-co-occurring" evidence="2">
    <location>
        <begin position="28"/>
        <end position="115"/>
    </location>
</feature>
<evidence type="ECO:0000313" key="3">
    <source>
        <dbReference type="EMBL" id="MDQ0745872.1"/>
    </source>
</evidence>
<dbReference type="Proteomes" id="UP001232755">
    <property type="component" value="Unassembled WGS sequence"/>
</dbReference>
<protein>
    <recommendedName>
        <fullName evidence="2">Trypsin-co-occurring domain-containing protein</fullName>
    </recommendedName>
</protein>
<organism evidence="3 4">
    <name type="scientific">Streptomyces africanus</name>
    <dbReference type="NCBI Taxonomy" id="231024"/>
    <lineage>
        <taxon>Bacteria</taxon>
        <taxon>Bacillati</taxon>
        <taxon>Actinomycetota</taxon>
        <taxon>Actinomycetes</taxon>
        <taxon>Kitasatosporales</taxon>
        <taxon>Streptomycetaceae</taxon>
        <taxon>Streptomyces</taxon>
    </lineage>
</organism>
<sequence>MAEPLRSSWARSVVLMASRQQNDEPGFGLDEVLSQLGHDLVAARNTASEEESYGLVVKWAEVELAVTVTKERSGKGEGRLKFQVLPWLTGAEAAGEVSAKKGDSRVHRIKLTLAPQAAIAGSQTSGYAMPEPNYNAGGPEPSGLNQPELRSAATTDYEHSWQNADGGIVAGVRPEGHGRPEINIVLPTMDLSPTQVGEIVASSLREATGTGHTTRKEGGRERSTTQRQGEAGPSTGSSPAG</sequence>